<evidence type="ECO:0000256" key="3">
    <source>
        <dbReference type="PROSITE-ProRule" id="PRU00023"/>
    </source>
</evidence>
<keyword evidence="1" id="KW-0677">Repeat</keyword>
<keyword evidence="2 3" id="KW-0040">ANK repeat</keyword>
<dbReference type="PROSITE" id="PS50088">
    <property type="entry name" value="ANK_REPEAT"/>
    <property type="match status" value="1"/>
</dbReference>
<comment type="caution">
    <text evidence="5">The sequence shown here is derived from an EMBL/GenBank/DDBJ whole genome shotgun (WGS) entry which is preliminary data.</text>
</comment>
<feature type="region of interest" description="Disordered" evidence="4">
    <location>
        <begin position="128"/>
        <end position="155"/>
    </location>
</feature>
<proteinExistence type="predicted"/>
<sequence length="567" mass="63164">MSPAPRPAKIISGATDATSNDDNNDTSDSNTDTPIDTPPPSPPPGNFWAGRVDDFINFYSDPEWYDRLGGDPFTRNKIWEMTDPTEQTNAVLELLEKFPYRGLWMLFESAVRGNLHLVRALLHAGVPPHCGGSRADDDDDKSQTDNNNDNDDDDSLVPIHAAAFHGHVECVKALVEEGGVDPDIPDGTGTPLMRAHMTPHMHVIRYLLSTGRINLRRRQFFKSTERHPLEWILWNGNAESATMLAEALWEQGEPREVPPEAIEAAAEGEEVGNLRFALSVGGYPDPDAVVWGETSLSAQQRAVLVRAAACAAQAVRLNTLKLALRYLDKPGELFVPQVEEKEAFRVGVLNAAEKDAETFDFVFNILCRSSFYTEEERKGDLADSLFAAAYTNCLPMVPHLIEKHKADPNTASQTQKLLPLGMAAMNGCVPTVQYLIQDAPIKADIHLGGGEHGLLTALWYALRERREKVVGLLLRHGGPVDGVHPEDTPLDFRESGESIQVKVVSFMNERREVRVYTTKYAFENADLGDARSTVTLKLERGDEDWWRKLEYRGLAVSLNYWRLQQIT</sequence>
<dbReference type="AlphaFoldDB" id="A0AAE0M501"/>
<dbReference type="SUPFAM" id="SSF48403">
    <property type="entry name" value="Ankyrin repeat"/>
    <property type="match status" value="1"/>
</dbReference>
<evidence type="ECO:0000313" key="6">
    <source>
        <dbReference type="Proteomes" id="UP001283341"/>
    </source>
</evidence>
<protein>
    <submittedName>
        <fullName evidence="5">Ankyrin repeat-containing domain protein</fullName>
    </submittedName>
</protein>
<organism evidence="5 6">
    <name type="scientific">Apodospora peruviana</name>
    <dbReference type="NCBI Taxonomy" id="516989"/>
    <lineage>
        <taxon>Eukaryota</taxon>
        <taxon>Fungi</taxon>
        <taxon>Dikarya</taxon>
        <taxon>Ascomycota</taxon>
        <taxon>Pezizomycotina</taxon>
        <taxon>Sordariomycetes</taxon>
        <taxon>Sordariomycetidae</taxon>
        <taxon>Sordariales</taxon>
        <taxon>Lasiosphaeriaceae</taxon>
        <taxon>Apodospora</taxon>
    </lineage>
</organism>
<evidence type="ECO:0000256" key="4">
    <source>
        <dbReference type="SAM" id="MobiDB-lite"/>
    </source>
</evidence>
<dbReference type="EMBL" id="JAUEDM010000004">
    <property type="protein sequence ID" value="KAK3318094.1"/>
    <property type="molecule type" value="Genomic_DNA"/>
</dbReference>
<dbReference type="PANTHER" id="PTHR24198:SF165">
    <property type="entry name" value="ANKYRIN REPEAT-CONTAINING PROTEIN-RELATED"/>
    <property type="match status" value="1"/>
</dbReference>
<name>A0AAE0M501_9PEZI</name>
<accession>A0AAE0M501</accession>
<gene>
    <name evidence="5" type="ORF">B0H66DRAFT_225154</name>
</gene>
<dbReference type="Gene3D" id="1.25.40.20">
    <property type="entry name" value="Ankyrin repeat-containing domain"/>
    <property type="match status" value="2"/>
</dbReference>
<reference evidence="5" key="2">
    <citation type="submission" date="2023-06" db="EMBL/GenBank/DDBJ databases">
        <authorList>
            <consortium name="Lawrence Berkeley National Laboratory"/>
            <person name="Haridas S."/>
            <person name="Hensen N."/>
            <person name="Bonometti L."/>
            <person name="Westerberg I."/>
            <person name="Brannstrom I.O."/>
            <person name="Guillou S."/>
            <person name="Cros-Aarteil S."/>
            <person name="Calhoun S."/>
            <person name="Kuo A."/>
            <person name="Mondo S."/>
            <person name="Pangilinan J."/>
            <person name="Riley R."/>
            <person name="Labutti K."/>
            <person name="Andreopoulos B."/>
            <person name="Lipzen A."/>
            <person name="Chen C."/>
            <person name="Yanf M."/>
            <person name="Daum C."/>
            <person name="Ng V."/>
            <person name="Clum A."/>
            <person name="Steindorff A."/>
            <person name="Ohm R."/>
            <person name="Martin F."/>
            <person name="Silar P."/>
            <person name="Natvig D."/>
            <person name="Lalanne C."/>
            <person name="Gautier V."/>
            <person name="Ament-Velasquez S.L."/>
            <person name="Kruys A."/>
            <person name="Hutchinson M.I."/>
            <person name="Powell A.J."/>
            <person name="Barry K."/>
            <person name="Miller A.N."/>
            <person name="Grigoriev I.V."/>
            <person name="Debuchy R."/>
            <person name="Gladieux P."/>
            <person name="Thoren M.H."/>
            <person name="Johannesson H."/>
        </authorList>
    </citation>
    <scope>NUCLEOTIDE SEQUENCE</scope>
    <source>
        <strain evidence="5">CBS 118394</strain>
    </source>
</reference>
<keyword evidence="6" id="KW-1185">Reference proteome</keyword>
<evidence type="ECO:0000313" key="5">
    <source>
        <dbReference type="EMBL" id="KAK3318094.1"/>
    </source>
</evidence>
<dbReference type="PROSITE" id="PS50297">
    <property type="entry name" value="ANK_REP_REGION"/>
    <property type="match status" value="1"/>
</dbReference>
<dbReference type="SMART" id="SM00248">
    <property type="entry name" value="ANK"/>
    <property type="match status" value="6"/>
</dbReference>
<feature type="compositionally biased region" description="Low complexity" evidence="4">
    <location>
        <begin position="15"/>
        <end position="35"/>
    </location>
</feature>
<dbReference type="Pfam" id="PF12796">
    <property type="entry name" value="Ank_2"/>
    <property type="match status" value="2"/>
</dbReference>
<dbReference type="InterPro" id="IPR002110">
    <property type="entry name" value="Ankyrin_rpt"/>
</dbReference>
<dbReference type="Proteomes" id="UP001283341">
    <property type="component" value="Unassembled WGS sequence"/>
</dbReference>
<dbReference type="InterPro" id="IPR036770">
    <property type="entry name" value="Ankyrin_rpt-contain_sf"/>
</dbReference>
<feature type="compositionally biased region" description="Pro residues" evidence="4">
    <location>
        <begin position="36"/>
        <end position="45"/>
    </location>
</feature>
<reference evidence="5" key="1">
    <citation type="journal article" date="2023" name="Mol. Phylogenet. Evol.">
        <title>Genome-scale phylogeny and comparative genomics of the fungal order Sordariales.</title>
        <authorList>
            <person name="Hensen N."/>
            <person name="Bonometti L."/>
            <person name="Westerberg I."/>
            <person name="Brannstrom I.O."/>
            <person name="Guillou S."/>
            <person name="Cros-Aarteil S."/>
            <person name="Calhoun S."/>
            <person name="Haridas S."/>
            <person name="Kuo A."/>
            <person name="Mondo S."/>
            <person name="Pangilinan J."/>
            <person name="Riley R."/>
            <person name="LaButti K."/>
            <person name="Andreopoulos B."/>
            <person name="Lipzen A."/>
            <person name="Chen C."/>
            <person name="Yan M."/>
            <person name="Daum C."/>
            <person name="Ng V."/>
            <person name="Clum A."/>
            <person name="Steindorff A."/>
            <person name="Ohm R.A."/>
            <person name="Martin F."/>
            <person name="Silar P."/>
            <person name="Natvig D.O."/>
            <person name="Lalanne C."/>
            <person name="Gautier V."/>
            <person name="Ament-Velasquez S.L."/>
            <person name="Kruys A."/>
            <person name="Hutchinson M.I."/>
            <person name="Powell A.J."/>
            <person name="Barry K."/>
            <person name="Miller A.N."/>
            <person name="Grigoriev I.V."/>
            <person name="Debuchy R."/>
            <person name="Gladieux P."/>
            <person name="Hiltunen Thoren M."/>
            <person name="Johannesson H."/>
        </authorList>
    </citation>
    <scope>NUCLEOTIDE SEQUENCE</scope>
    <source>
        <strain evidence="5">CBS 118394</strain>
    </source>
</reference>
<dbReference type="PANTHER" id="PTHR24198">
    <property type="entry name" value="ANKYRIN REPEAT AND PROTEIN KINASE DOMAIN-CONTAINING PROTEIN"/>
    <property type="match status" value="1"/>
</dbReference>
<feature type="region of interest" description="Disordered" evidence="4">
    <location>
        <begin position="1"/>
        <end position="45"/>
    </location>
</feature>
<evidence type="ECO:0000256" key="2">
    <source>
        <dbReference type="ARBA" id="ARBA00023043"/>
    </source>
</evidence>
<evidence type="ECO:0000256" key="1">
    <source>
        <dbReference type="ARBA" id="ARBA00022737"/>
    </source>
</evidence>
<feature type="repeat" description="ANK" evidence="3">
    <location>
        <begin position="154"/>
        <end position="178"/>
    </location>
</feature>